<dbReference type="SUPFAM" id="SSF52172">
    <property type="entry name" value="CheY-like"/>
    <property type="match status" value="1"/>
</dbReference>
<name>A0A562RKT7_9BURK</name>
<organism evidence="4 5">
    <name type="scientific">Pseudoduganella lurida</name>
    <dbReference type="NCBI Taxonomy" id="1036180"/>
    <lineage>
        <taxon>Bacteria</taxon>
        <taxon>Pseudomonadati</taxon>
        <taxon>Pseudomonadota</taxon>
        <taxon>Betaproteobacteria</taxon>
        <taxon>Burkholderiales</taxon>
        <taxon>Oxalobacteraceae</taxon>
        <taxon>Telluria group</taxon>
        <taxon>Pseudoduganella</taxon>
    </lineage>
</organism>
<keyword evidence="1 2" id="KW-0597">Phosphoprotein</keyword>
<comment type="caution">
    <text evidence="4">The sequence shown here is derived from an EMBL/GenBank/DDBJ whole genome shotgun (WGS) entry which is preliminary data.</text>
</comment>
<proteinExistence type="predicted"/>
<protein>
    <submittedName>
        <fullName evidence="4">Response regulator receiver domain-containing protein</fullName>
    </submittedName>
</protein>
<evidence type="ECO:0000313" key="5">
    <source>
        <dbReference type="Proteomes" id="UP000318431"/>
    </source>
</evidence>
<gene>
    <name evidence="4" type="ORF">IP91_00722</name>
</gene>
<sequence>MTSASASQSVAALGAVDWSRTDVGSPAGWSPALRAAVDIMLNSPLPAVLLWGRQQVMLLNQPYATLTGSPTQPPGGRIPAMQPAAWSWNPRALEGAWGGEAQLFRGQVLQLWRSDGMSEQCFDLYYTPLRDGTDEVAGILCTLAPPAASSAPAAERSLRMLVVEDNLDAQYLVCEMLRAIGHEVDAASDGESALQQLEAGSFDLLFSDVSLPGMSGVELARQAVARWPGLQVIFASGYSGALTQQLEFHAEAIQKPYDIEQLQAILERIAARIGG</sequence>
<evidence type="ECO:0000259" key="3">
    <source>
        <dbReference type="PROSITE" id="PS50110"/>
    </source>
</evidence>
<keyword evidence="5" id="KW-1185">Reference proteome</keyword>
<dbReference type="Proteomes" id="UP000318431">
    <property type="component" value="Unassembled WGS sequence"/>
</dbReference>
<evidence type="ECO:0000256" key="2">
    <source>
        <dbReference type="PROSITE-ProRule" id="PRU00169"/>
    </source>
</evidence>
<dbReference type="PANTHER" id="PTHR44591">
    <property type="entry name" value="STRESS RESPONSE REGULATOR PROTEIN 1"/>
    <property type="match status" value="1"/>
</dbReference>
<dbReference type="GO" id="GO:0000160">
    <property type="term" value="P:phosphorelay signal transduction system"/>
    <property type="evidence" value="ECO:0007669"/>
    <property type="project" value="InterPro"/>
</dbReference>
<evidence type="ECO:0000256" key="1">
    <source>
        <dbReference type="ARBA" id="ARBA00022553"/>
    </source>
</evidence>
<dbReference type="InterPro" id="IPR001789">
    <property type="entry name" value="Sig_transdc_resp-reg_receiver"/>
</dbReference>
<dbReference type="PANTHER" id="PTHR44591:SF21">
    <property type="entry name" value="TWO-COMPONENT RESPONSE REGULATOR"/>
    <property type="match status" value="1"/>
</dbReference>
<dbReference type="OrthoDB" id="9802155at2"/>
<feature type="modified residue" description="4-aspartylphosphate" evidence="2">
    <location>
        <position position="208"/>
    </location>
</feature>
<feature type="domain" description="Response regulatory" evidence="3">
    <location>
        <begin position="159"/>
        <end position="270"/>
    </location>
</feature>
<dbReference type="Pfam" id="PF00072">
    <property type="entry name" value="Response_reg"/>
    <property type="match status" value="1"/>
</dbReference>
<evidence type="ECO:0000313" key="4">
    <source>
        <dbReference type="EMBL" id="TWI69649.1"/>
    </source>
</evidence>
<dbReference type="Gene3D" id="3.40.50.2300">
    <property type="match status" value="1"/>
</dbReference>
<dbReference type="Gene3D" id="3.30.450.20">
    <property type="entry name" value="PAS domain"/>
    <property type="match status" value="1"/>
</dbReference>
<dbReference type="SMART" id="SM00448">
    <property type="entry name" value="REC"/>
    <property type="match status" value="1"/>
</dbReference>
<dbReference type="InterPro" id="IPR011006">
    <property type="entry name" value="CheY-like_superfamily"/>
</dbReference>
<dbReference type="InterPro" id="IPR050595">
    <property type="entry name" value="Bact_response_regulator"/>
</dbReference>
<dbReference type="RefSeq" id="WP_145647395.1">
    <property type="nucleotide sequence ID" value="NZ_VLLB01000001.1"/>
</dbReference>
<dbReference type="PROSITE" id="PS50110">
    <property type="entry name" value="RESPONSE_REGULATORY"/>
    <property type="match status" value="1"/>
</dbReference>
<accession>A0A562RKT7</accession>
<dbReference type="AlphaFoldDB" id="A0A562RKT7"/>
<reference evidence="4 5" key="1">
    <citation type="journal article" date="2015" name="Stand. Genomic Sci.">
        <title>Genomic Encyclopedia of Bacterial and Archaeal Type Strains, Phase III: the genomes of soil and plant-associated and newly described type strains.</title>
        <authorList>
            <person name="Whitman W.B."/>
            <person name="Woyke T."/>
            <person name="Klenk H.P."/>
            <person name="Zhou Y."/>
            <person name="Lilburn T.G."/>
            <person name="Beck B.J."/>
            <person name="De Vos P."/>
            <person name="Vandamme P."/>
            <person name="Eisen J.A."/>
            <person name="Garrity G."/>
            <person name="Hugenholtz P."/>
            <person name="Kyrpides N.C."/>
        </authorList>
    </citation>
    <scope>NUCLEOTIDE SEQUENCE [LARGE SCALE GENOMIC DNA]</scope>
    <source>
        <strain evidence="4 5">CGMCC 1.10822</strain>
    </source>
</reference>
<dbReference type="EMBL" id="VLLB01000001">
    <property type="protein sequence ID" value="TWI69649.1"/>
    <property type="molecule type" value="Genomic_DNA"/>
</dbReference>